<feature type="region of interest" description="Disordered" evidence="1">
    <location>
        <begin position="289"/>
        <end position="322"/>
    </location>
</feature>
<feature type="compositionally biased region" description="Low complexity" evidence="1">
    <location>
        <begin position="764"/>
        <end position="774"/>
    </location>
</feature>
<name>A0A4C2E5Z7_9SACH</name>
<feature type="compositionally biased region" description="Polar residues" evidence="1">
    <location>
        <begin position="913"/>
        <end position="945"/>
    </location>
</feature>
<feature type="region of interest" description="Disordered" evidence="1">
    <location>
        <begin position="393"/>
        <end position="472"/>
    </location>
</feature>
<feature type="region of interest" description="Disordered" evidence="1">
    <location>
        <begin position="810"/>
        <end position="945"/>
    </location>
</feature>
<feature type="compositionally biased region" description="Basic and acidic residues" evidence="1">
    <location>
        <begin position="506"/>
        <end position="519"/>
    </location>
</feature>
<feature type="compositionally biased region" description="Polar residues" evidence="1">
    <location>
        <begin position="1068"/>
        <end position="1083"/>
    </location>
</feature>
<feature type="compositionally biased region" description="Basic and acidic residues" evidence="1">
    <location>
        <begin position="839"/>
        <end position="855"/>
    </location>
</feature>
<feature type="region of interest" description="Disordered" evidence="1">
    <location>
        <begin position="990"/>
        <end position="1012"/>
    </location>
</feature>
<feature type="compositionally biased region" description="Polar residues" evidence="1">
    <location>
        <begin position="419"/>
        <end position="428"/>
    </location>
</feature>
<dbReference type="Pfam" id="PF08550">
    <property type="entry name" value="GATA_AreA"/>
    <property type="match status" value="1"/>
</dbReference>
<dbReference type="GO" id="GO:0042149">
    <property type="term" value="P:cellular response to glucose starvation"/>
    <property type="evidence" value="ECO:0007669"/>
    <property type="project" value="TreeGrafter"/>
</dbReference>
<feature type="region of interest" description="Disordered" evidence="1">
    <location>
        <begin position="488"/>
        <end position="588"/>
    </location>
</feature>
<feature type="compositionally biased region" description="Basic and acidic residues" evidence="1">
    <location>
        <begin position="44"/>
        <end position="53"/>
    </location>
</feature>
<feature type="compositionally biased region" description="Polar residues" evidence="1">
    <location>
        <begin position="522"/>
        <end position="531"/>
    </location>
</feature>
<evidence type="ECO:0000259" key="2">
    <source>
        <dbReference type="Pfam" id="PF08550"/>
    </source>
</evidence>
<feature type="compositionally biased region" description="Polar residues" evidence="1">
    <location>
        <begin position="495"/>
        <end position="505"/>
    </location>
</feature>
<dbReference type="PANTHER" id="PTHR28051:SF1">
    <property type="entry name" value="PROTEIN MTL1-RELATED"/>
    <property type="match status" value="1"/>
</dbReference>
<dbReference type="InterPro" id="IPR013860">
    <property type="entry name" value="AreA_GATA"/>
</dbReference>
<feature type="compositionally biased region" description="Polar residues" evidence="1">
    <location>
        <begin position="775"/>
        <end position="787"/>
    </location>
</feature>
<feature type="region of interest" description="Disordered" evidence="1">
    <location>
        <begin position="604"/>
        <end position="626"/>
    </location>
</feature>
<feature type="compositionally biased region" description="Low complexity" evidence="1">
    <location>
        <begin position="579"/>
        <end position="588"/>
    </location>
</feature>
<feature type="compositionally biased region" description="Polar residues" evidence="1">
    <location>
        <begin position="13"/>
        <end position="35"/>
    </location>
</feature>
<gene>
    <name evidence="3" type="ORF">ZYGM_002548</name>
</gene>
<feature type="region of interest" description="Disordered" evidence="1">
    <location>
        <begin position="1028"/>
        <end position="1083"/>
    </location>
</feature>
<feature type="compositionally biased region" description="Low complexity" evidence="1">
    <location>
        <begin position="829"/>
        <end position="838"/>
    </location>
</feature>
<feature type="compositionally biased region" description="Acidic residues" evidence="1">
    <location>
        <begin position="542"/>
        <end position="555"/>
    </location>
</feature>
<dbReference type="GO" id="GO:0005773">
    <property type="term" value="C:vacuole"/>
    <property type="evidence" value="ECO:0007669"/>
    <property type="project" value="GOC"/>
</dbReference>
<evidence type="ECO:0000313" key="3">
    <source>
        <dbReference type="EMBL" id="GCE99707.1"/>
    </source>
</evidence>
<dbReference type="EMBL" id="BIMX01000012">
    <property type="protein sequence ID" value="GCE99707.1"/>
    <property type="molecule type" value="Genomic_DNA"/>
</dbReference>
<dbReference type="PANTHER" id="PTHR28051">
    <property type="entry name" value="PROTEIN MTL1-RELATED"/>
    <property type="match status" value="1"/>
</dbReference>
<proteinExistence type="predicted"/>
<feature type="region of interest" description="Disordered" evidence="1">
    <location>
        <begin position="764"/>
        <end position="787"/>
    </location>
</feature>
<feature type="region of interest" description="Disordered" evidence="1">
    <location>
        <begin position="108"/>
        <end position="193"/>
    </location>
</feature>
<reference evidence="3 4" key="1">
    <citation type="submission" date="2019-01" db="EMBL/GenBank/DDBJ databases">
        <title>Draft Genome Sequencing of Zygosaccharomyces mellis Ca-7.</title>
        <authorList>
            <person name="Shiwa Y."/>
            <person name="Kanesaki Y."/>
            <person name="Ishige T."/>
            <person name="Mura K."/>
            <person name="Hori T."/>
            <person name="Tamura T."/>
        </authorList>
    </citation>
    <scope>NUCLEOTIDE SEQUENCE [LARGE SCALE GENOMIC DNA]</scope>
    <source>
        <strain evidence="3 4">Ca-7</strain>
    </source>
</reference>
<comment type="caution">
    <text evidence="3">The sequence shown here is derived from an EMBL/GenBank/DDBJ whole genome shotgun (WGS) entry which is preliminary data.</text>
</comment>
<evidence type="ECO:0000313" key="4">
    <source>
        <dbReference type="Proteomes" id="UP000301737"/>
    </source>
</evidence>
<feature type="compositionally biased region" description="Low complexity" evidence="1">
    <location>
        <begin position="994"/>
        <end position="1005"/>
    </location>
</feature>
<feature type="compositionally biased region" description="Polar residues" evidence="1">
    <location>
        <begin position="452"/>
        <end position="464"/>
    </location>
</feature>
<feature type="region of interest" description="Disordered" evidence="1">
    <location>
        <begin position="9"/>
        <end position="60"/>
    </location>
</feature>
<feature type="compositionally biased region" description="Acidic residues" evidence="1">
    <location>
        <begin position="127"/>
        <end position="156"/>
    </location>
</feature>
<organism evidence="3 4">
    <name type="scientific">Zygosaccharomyces mellis</name>
    <dbReference type="NCBI Taxonomy" id="42258"/>
    <lineage>
        <taxon>Eukaryota</taxon>
        <taxon>Fungi</taxon>
        <taxon>Dikarya</taxon>
        <taxon>Ascomycota</taxon>
        <taxon>Saccharomycotina</taxon>
        <taxon>Saccharomycetes</taxon>
        <taxon>Saccharomycetales</taxon>
        <taxon>Saccharomycetaceae</taxon>
        <taxon>Zygosaccharomyces</taxon>
    </lineage>
</organism>
<accession>A0A4C2E5Z7</accession>
<feature type="compositionally biased region" description="Basic and acidic residues" evidence="1">
    <location>
        <begin position="403"/>
        <end position="417"/>
    </location>
</feature>
<feature type="region of interest" description="Disordered" evidence="1">
    <location>
        <begin position="694"/>
        <end position="731"/>
    </location>
</feature>
<keyword evidence="4" id="KW-1185">Reference proteome</keyword>
<feature type="compositionally biased region" description="Acidic residues" evidence="1">
    <location>
        <begin position="874"/>
        <end position="887"/>
    </location>
</feature>
<dbReference type="AlphaFoldDB" id="A0A4C2E5Z7"/>
<sequence>MADNLAAFFADRVSQSQTPPVKSNSAPTTPISSNLLDGGLKTLRKTDGNRQDDMGPSVSMAVHANDNDAFHKSTYNLKRTRSMGLLDEYIDPTKKLLGRSDNAEHEIVHSGKSIPLNEPTIHARQVDEDEDEEQADDEGAEDSDIDDENVDVNECIDGDRSSRSRDRTGNGRDDPNRSMSVSPPPADNASILLPQDDNDLMREPERHVDYLSHEWNESDISNSWKYIILKKKKKSSVDQVNAARLENASWRTWAKARNQLRTVSPEIVNWSKDSDVTWLYGPIVRESDNDDKNAEMGYGSDDETSKRMSTPRKKSKDLHGPKPILKKRTVQEILKDNSLWKLSEARKHKHEARYSTSAADASASASVYDPRDAYDDYDALAAKVNAQYYGPKNTHSTVEVDNDNVHNDSVDSSDKPADATTTGSSGQVPQAEDPLASSVGGEGSNDKALKTILTSSNDDGTGSKSRPGRDRHIHFNDRVEQCMAIADPDADSDFTDSGSDQSDNDIISHKSDSIMDGRGSETLANAANFSRNNEDSNTSSSEDGDGDGNDDDEDNAGLFISPAMSRRADSATHSPITDTSSTGSSKNSKFSLNPIIKLLPATTLNHGSDDEASDDSDYDGYGSSVSHNVNTYRGYDYMYDYNSVYTGDTSSFLPVENCDVVDVPEGIDLHSAIAGDNASTYEFNHAALSDLDQETQVEEQQHNLQDQPHVETQQEQNTPLLNSESDNSGFESDEQFIEDSQYHSSDDEEEEDLGLKRAISLGRSSSSSSLKDLSNPQPLNTITPQSRTCSFISGRPLNYTSSLSANNSSFDDVNDSDDNGNHKNFEITSNSDKNNSNSDNKDDIISNDGSDERPKNSHLSLKRAPSSSFIFNSESEDDEDDGSDEADEHNIVSCSPKDSDLQSQHEIGDSPKFSLQSHSKIAPPQSSVILPTSSKVSTASGSQLSDLSKSIRIKNSLSPAEVGASDVAITGSFSPVNESIKSVVTNEGLIGRGSSSLSSSSSFASNQNGRHDNAIKDVNRNLQDCHIDENGCNGVDEQRDSSESVQKMMQNARELANKYLHSWRKGDGNSQGTKSDNKSSGTD</sequence>
<dbReference type="InterPro" id="IPR052292">
    <property type="entry name" value="Glucose_repression_reg"/>
</dbReference>
<feature type="compositionally biased region" description="Polar residues" evidence="1">
    <location>
        <begin position="702"/>
        <end position="730"/>
    </location>
</feature>
<evidence type="ECO:0000256" key="1">
    <source>
        <dbReference type="SAM" id="MobiDB-lite"/>
    </source>
</evidence>
<protein>
    <recommendedName>
        <fullName evidence="2">Nitrogen regulatory protein areA GATA-like domain-containing protein</fullName>
    </recommendedName>
</protein>
<dbReference type="Proteomes" id="UP000301737">
    <property type="component" value="Unassembled WGS sequence"/>
</dbReference>
<feature type="compositionally biased region" description="Basic and acidic residues" evidence="1">
    <location>
        <begin position="157"/>
        <end position="176"/>
    </location>
</feature>
<dbReference type="GO" id="GO:0007039">
    <property type="term" value="P:protein catabolic process in the vacuole"/>
    <property type="evidence" value="ECO:0007669"/>
    <property type="project" value="TreeGrafter"/>
</dbReference>
<dbReference type="OrthoDB" id="5563539at2759"/>
<feature type="domain" description="Nitrogen regulatory protein areA GATA-like" evidence="2">
    <location>
        <begin position="223"/>
        <end position="255"/>
    </location>
</feature>